<dbReference type="InterPro" id="IPR037524">
    <property type="entry name" value="PA14/GLEYA"/>
</dbReference>
<accession>A0AAU9D218</accession>
<dbReference type="InterPro" id="IPR059177">
    <property type="entry name" value="GH29D-like_dom"/>
</dbReference>
<dbReference type="Pfam" id="PF00149">
    <property type="entry name" value="Metallophos"/>
    <property type="match status" value="1"/>
</dbReference>
<sequence>MPNKMMSVRPFLFFAFVFSSLPFLTMGQGPVSKNKQLFLVKPYMQFGTQNSMVILWETTEPTIGRVEFGEALPDSEYANISKRSEASGRKTMHEHTLKNLKPETNYFWRVVSVTPSGEEAISEIYSFKTAVKDSSAYMFALVGDSQRNGRTPWAWEKISKLVWEDRPNFVIHAGDLVDSGDRKTDWTEHFLPGGHIFMSRFPMYTVLGNHEGDSELYYQYMANPSPENYYTFKYGNAQFFMVDTNFDVSEGTEQYNWLEWELAKSDAMWKIVVHHHPPYSSEENDNGDTYKELSTNGTEARNLVPLYDKYGVDFNLYGHVHMYERTWPLKDGMVNQEEGVIYINSGGAGGGLEGFAPTRTWFSLEQQTGHHYCTFAVHDRTVIFKAIDHEGRLFDSFQLKKNRPEIKAEVLQPPVPRVYAKDYAFSKSTRVKMNVAFPDLEIRYTLDGTEPSKSSRKYEKTFEVSKSATVRARAYTPAGLASRSVAHTLVKMKPLKAKKVRNAKPGVRYAYYEGEWKVLPDFSKLKPVRTGVIPKPSIHSIKRRKDYFGVTFEGYLQVDATKAYSLYLLSDDGSKMYIDDTLLIDNDGDHGVEQKEASLMLEKGKHKIRIEYFDTWGTNKLDFGFVDTNTRERTKIFPTHFSH</sequence>
<dbReference type="Pfam" id="PF07691">
    <property type="entry name" value="PA14"/>
    <property type="match status" value="1"/>
</dbReference>
<geneLocation type="plasmid" evidence="5 6">
    <name>pFA5</name>
</geneLocation>
<dbReference type="Gene3D" id="3.60.21.10">
    <property type="match status" value="1"/>
</dbReference>
<feature type="domain" description="Fibronectin type-III" evidence="3">
    <location>
        <begin position="38"/>
        <end position="132"/>
    </location>
</feature>
<organism evidence="5 6">
    <name type="scientific">Fulvitalea axinellae</name>
    <dbReference type="NCBI Taxonomy" id="1182444"/>
    <lineage>
        <taxon>Bacteria</taxon>
        <taxon>Pseudomonadati</taxon>
        <taxon>Bacteroidota</taxon>
        <taxon>Cytophagia</taxon>
        <taxon>Cytophagales</taxon>
        <taxon>Persicobacteraceae</taxon>
        <taxon>Fulvitalea</taxon>
    </lineage>
</organism>
<dbReference type="SUPFAM" id="SSF49363">
    <property type="entry name" value="Purple acid phosphatase, N-terminal domain"/>
    <property type="match status" value="1"/>
</dbReference>
<keyword evidence="1 2" id="KW-0732">Signal</keyword>
<evidence type="ECO:0000313" key="6">
    <source>
        <dbReference type="Proteomes" id="UP001348817"/>
    </source>
</evidence>
<dbReference type="InterPro" id="IPR008963">
    <property type="entry name" value="Purple_acid_Pase-like_N"/>
</dbReference>
<dbReference type="SMART" id="SM00758">
    <property type="entry name" value="PA14"/>
    <property type="match status" value="1"/>
</dbReference>
<dbReference type="SUPFAM" id="SSF56988">
    <property type="entry name" value="Anthrax protective antigen"/>
    <property type="match status" value="1"/>
</dbReference>
<dbReference type="SUPFAM" id="SSF56300">
    <property type="entry name" value="Metallo-dependent phosphatases"/>
    <property type="match status" value="1"/>
</dbReference>
<dbReference type="PROSITE" id="PS51820">
    <property type="entry name" value="PA14"/>
    <property type="match status" value="1"/>
</dbReference>
<dbReference type="AlphaFoldDB" id="A0AAU9D218"/>
<feature type="signal peptide" evidence="2">
    <location>
        <begin position="1"/>
        <end position="19"/>
    </location>
</feature>
<evidence type="ECO:0000256" key="2">
    <source>
        <dbReference type="SAM" id="SignalP"/>
    </source>
</evidence>
<dbReference type="InterPro" id="IPR013783">
    <property type="entry name" value="Ig-like_fold"/>
</dbReference>
<proteinExistence type="predicted"/>
<dbReference type="KEGG" id="fax:FUAX_50710"/>
<feature type="domain" description="PA14" evidence="4">
    <location>
        <begin position="502"/>
        <end position="640"/>
    </location>
</feature>
<keyword evidence="5" id="KW-0614">Plasmid</keyword>
<dbReference type="Gene3D" id="2.60.40.10">
    <property type="entry name" value="Immunoglobulins"/>
    <property type="match status" value="1"/>
</dbReference>
<feature type="chain" id="PRO_5043381239" description="PA14 domain-containing protein" evidence="2">
    <location>
        <begin position="20"/>
        <end position="643"/>
    </location>
</feature>
<dbReference type="InterPro" id="IPR004843">
    <property type="entry name" value="Calcineurin-like_PHP"/>
</dbReference>
<dbReference type="Proteomes" id="UP001348817">
    <property type="component" value="Plasmid pFA5"/>
</dbReference>
<gene>
    <name evidence="5" type="ORF">FUAX_50710</name>
</gene>
<evidence type="ECO:0000259" key="3">
    <source>
        <dbReference type="PROSITE" id="PS50853"/>
    </source>
</evidence>
<dbReference type="Pfam" id="PF16656">
    <property type="entry name" value="Pur_ac_phosph_N"/>
    <property type="match status" value="1"/>
</dbReference>
<evidence type="ECO:0000256" key="1">
    <source>
        <dbReference type="ARBA" id="ARBA00022729"/>
    </source>
</evidence>
<evidence type="ECO:0008006" key="7">
    <source>
        <dbReference type="Google" id="ProtNLM"/>
    </source>
</evidence>
<dbReference type="InterPro" id="IPR039331">
    <property type="entry name" value="PAPs-like"/>
</dbReference>
<dbReference type="InterPro" id="IPR011658">
    <property type="entry name" value="PA14_dom"/>
</dbReference>
<dbReference type="PROSITE" id="PS50853">
    <property type="entry name" value="FN3"/>
    <property type="match status" value="1"/>
</dbReference>
<dbReference type="Gene3D" id="2.60.40.380">
    <property type="entry name" value="Purple acid phosphatase-like, N-terminal"/>
    <property type="match status" value="1"/>
</dbReference>
<keyword evidence="6" id="KW-1185">Reference proteome</keyword>
<evidence type="ECO:0000313" key="5">
    <source>
        <dbReference type="EMBL" id="BDD12639.1"/>
    </source>
</evidence>
<dbReference type="CDD" id="cd00063">
    <property type="entry name" value="FN3"/>
    <property type="match status" value="1"/>
</dbReference>
<name>A0AAU9D218_9BACT</name>
<dbReference type="GO" id="GO:0046872">
    <property type="term" value="F:metal ion binding"/>
    <property type="evidence" value="ECO:0007669"/>
    <property type="project" value="InterPro"/>
</dbReference>
<dbReference type="GO" id="GO:0003993">
    <property type="term" value="F:acid phosphatase activity"/>
    <property type="evidence" value="ECO:0007669"/>
    <property type="project" value="InterPro"/>
</dbReference>
<reference evidence="5 6" key="1">
    <citation type="submission" date="2021-12" db="EMBL/GenBank/DDBJ databases">
        <title>Genome sequencing of bacteria with rrn-lacking chromosome and rrn-plasmid.</title>
        <authorList>
            <person name="Anda M."/>
            <person name="Iwasaki W."/>
        </authorList>
    </citation>
    <scope>NUCLEOTIDE SEQUENCE [LARGE SCALE GENOMIC DNA]</scope>
    <source>
        <strain evidence="5 6">DSM 100852</strain>
        <plasmid evidence="5 6">pFA5</plasmid>
    </source>
</reference>
<dbReference type="Pfam" id="PF13290">
    <property type="entry name" value="CHB_HEX_C_1"/>
    <property type="match status" value="1"/>
</dbReference>
<dbReference type="InterPro" id="IPR015914">
    <property type="entry name" value="PAPs_N"/>
</dbReference>
<dbReference type="InterPro" id="IPR003961">
    <property type="entry name" value="FN3_dom"/>
</dbReference>
<dbReference type="EMBL" id="AP025319">
    <property type="protein sequence ID" value="BDD12639.1"/>
    <property type="molecule type" value="Genomic_DNA"/>
</dbReference>
<dbReference type="InterPro" id="IPR029052">
    <property type="entry name" value="Metallo-depent_PP-like"/>
</dbReference>
<dbReference type="PANTHER" id="PTHR22953:SF153">
    <property type="entry name" value="PURPLE ACID PHOSPHATASE"/>
    <property type="match status" value="1"/>
</dbReference>
<protein>
    <recommendedName>
        <fullName evidence="7">PA14 domain-containing protein</fullName>
    </recommendedName>
</protein>
<evidence type="ECO:0000259" key="4">
    <source>
        <dbReference type="PROSITE" id="PS51820"/>
    </source>
</evidence>
<dbReference type="Gene3D" id="3.90.182.10">
    <property type="entry name" value="Toxin - Anthrax Protective Antigen,domain 1"/>
    <property type="match status" value="1"/>
</dbReference>
<dbReference type="PANTHER" id="PTHR22953">
    <property type="entry name" value="ACID PHOSPHATASE RELATED"/>
    <property type="match status" value="1"/>
</dbReference>